<gene>
    <name evidence="17" type="ORF">A4G17_03240</name>
    <name evidence="18" type="ORF">EDC49_1943</name>
</gene>
<evidence type="ECO:0000256" key="6">
    <source>
        <dbReference type="ARBA" id="ARBA00022592"/>
    </source>
</evidence>
<dbReference type="Proteomes" id="UP000502287">
    <property type="component" value="Chromosome"/>
</dbReference>
<organism evidence="17 20">
    <name type="scientific">Frederiksenia canicola</name>
    <dbReference type="NCBI Taxonomy" id="123824"/>
    <lineage>
        <taxon>Bacteria</taxon>
        <taxon>Pseudomonadati</taxon>
        <taxon>Pseudomonadota</taxon>
        <taxon>Gammaproteobacteria</taxon>
        <taxon>Pasteurellales</taxon>
        <taxon>Pasteurellaceae</taxon>
        <taxon>Frederiksenia</taxon>
    </lineage>
</organism>
<evidence type="ECO:0000259" key="16">
    <source>
        <dbReference type="PROSITE" id="PS51755"/>
    </source>
</evidence>
<dbReference type="GO" id="GO:0006355">
    <property type="term" value="P:regulation of DNA-templated transcription"/>
    <property type="evidence" value="ECO:0007669"/>
    <property type="project" value="InterPro"/>
</dbReference>
<dbReference type="PANTHER" id="PTHR48111:SF40">
    <property type="entry name" value="PHOSPHATE REGULON TRANSCRIPTIONAL REGULATORY PROTEIN PHOB"/>
    <property type="match status" value="1"/>
</dbReference>
<sequence length="230" mass="26985">MPKKILVVEDEHAIREMISFYLNHQNYTILEAEDYLSAIKKLQEEPQLILVDWMLPGRSGIHLIDYLKKHEQLSKIPIIMLTARSTEADCITCLNAGADDYITKPFSPKILLARIEALWRRSYELPSHLINIDNLVIDTQAQRVLADGKDIELSHTEYKLLLFFMTHPEKVYTREQLLNAIWGDDIYVEDRTVDSTIRRLRKSLEPFNFNRYIQTVRGSGYRFSTHFQDE</sequence>
<dbReference type="Proteomes" id="UP000276901">
    <property type="component" value="Unassembled WGS sequence"/>
</dbReference>
<feature type="modified residue" description="4-aspartylphosphate" evidence="13">
    <location>
        <position position="52"/>
    </location>
</feature>
<keyword evidence="8" id="KW-0805">Transcription regulation</keyword>
<keyword evidence="9 14" id="KW-0238">DNA-binding</keyword>
<evidence type="ECO:0000256" key="1">
    <source>
        <dbReference type="ARBA" id="ARBA00004496"/>
    </source>
</evidence>
<keyword evidence="10" id="KW-0010">Activator</keyword>
<feature type="DNA-binding region" description="OmpR/PhoB-type" evidence="14">
    <location>
        <begin position="127"/>
        <end position="225"/>
    </location>
</feature>
<evidence type="ECO:0000256" key="7">
    <source>
        <dbReference type="ARBA" id="ARBA00023012"/>
    </source>
</evidence>
<dbReference type="PROSITE" id="PS50110">
    <property type="entry name" value="RESPONSE_REGULATORY"/>
    <property type="match status" value="1"/>
</dbReference>
<dbReference type="GO" id="GO:0032993">
    <property type="term" value="C:protein-DNA complex"/>
    <property type="evidence" value="ECO:0007669"/>
    <property type="project" value="TreeGrafter"/>
</dbReference>
<evidence type="ECO:0000256" key="5">
    <source>
        <dbReference type="ARBA" id="ARBA00022553"/>
    </source>
</evidence>
<dbReference type="InterPro" id="IPR011879">
    <property type="entry name" value="Sig_transdc_resp-reg_PhoB"/>
</dbReference>
<dbReference type="PROSITE" id="PS51755">
    <property type="entry name" value="OMPR_PHOB"/>
    <property type="match status" value="1"/>
</dbReference>
<evidence type="ECO:0000256" key="2">
    <source>
        <dbReference type="ARBA" id="ARBA00013332"/>
    </source>
</evidence>
<reference evidence="17 20" key="1">
    <citation type="submission" date="2016-03" db="EMBL/GenBank/DDBJ databases">
        <authorList>
            <person name="Hansen M.J."/>
            <person name="Bojesen A.M."/>
            <person name="Planet P."/>
        </authorList>
    </citation>
    <scope>NUCLEOTIDE SEQUENCE [LARGE SCALE GENOMIC DNA]</scope>
    <source>
        <strain evidence="17 20">HPA 21</strain>
    </source>
</reference>
<dbReference type="Gene3D" id="1.10.10.10">
    <property type="entry name" value="Winged helix-like DNA-binding domain superfamily/Winged helix DNA-binding domain"/>
    <property type="match status" value="1"/>
</dbReference>
<evidence type="ECO:0000256" key="14">
    <source>
        <dbReference type="PROSITE-ProRule" id="PRU01091"/>
    </source>
</evidence>
<keyword evidence="6" id="KW-0592">Phosphate transport</keyword>
<keyword evidence="3" id="KW-0813">Transport</keyword>
<feature type="domain" description="OmpR/PhoB-type" evidence="16">
    <location>
        <begin position="127"/>
        <end position="225"/>
    </location>
</feature>
<evidence type="ECO:0000256" key="10">
    <source>
        <dbReference type="ARBA" id="ARBA00023159"/>
    </source>
</evidence>
<comment type="subcellular location">
    <subcellularLocation>
        <location evidence="1">Cytoplasm</location>
    </subcellularLocation>
</comment>
<proteinExistence type="predicted"/>
<dbReference type="EMBL" id="RKQT01000006">
    <property type="protein sequence ID" value="RPE90942.1"/>
    <property type="molecule type" value="Genomic_DNA"/>
</dbReference>
<keyword evidence="11" id="KW-0804">Transcription</keyword>
<dbReference type="Pfam" id="PF00486">
    <property type="entry name" value="Trans_reg_C"/>
    <property type="match status" value="1"/>
</dbReference>
<dbReference type="FunFam" id="3.40.50.2300:FF:000001">
    <property type="entry name" value="DNA-binding response regulator PhoB"/>
    <property type="match status" value="1"/>
</dbReference>
<dbReference type="InterPro" id="IPR036388">
    <property type="entry name" value="WH-like_DNA-bd_sf"/>
</dbReference>
<evidence type="ECO:0000256" key="8">
    <source>
        <dbReference type="ARBA" id="ARBA00023015"/>
    </source>
</evidence>
<dbReference type="Pfam" id="PF00072">
    <property type="entry name" value="Response_reg"/>
    <property type="match status" value="1"/>
</dbReference>
<dbReference type="SMART" id="SM00862">
    <property type="entry name" value="Trans_reg_C"/>
    <property type="match status" value="1"/>
</dbReference>
<evidence type="ECO:0000256" key="9">
    <source>
        <dbReference type="ARBA" id="ARBA00023125"/>
    </source>
</evidence>
<dbReference type="NCBIfam" id="TIGR02154">
    <property type="entry name" value="PhoB"/>
    <property type="match status" value="1"/>
</dbReference>
<reference evidence="18 19" key="2">
    <citation type="submission" date="2018-11" db="EMBL/GenBank/DDBJ databases">
        <title>Genomic Encyclopedia of Type Strains, Phase IV (KMG-IV): sequencing the most valuable type-strain genomes for metagenomic binning, comparative biology and taxonomic classification.</title>
        <authorList>
            <person name="Goeker M."/>
        </authorList>
    </citation>
    <scope>NUCLEOTIDE SEQUENCE [LARGE SCALE GENOMIC DNA]</scope>
    <source>
        <strain evidence="18 19">DSM 25797</strain>
    </source>
</reference>
<evidence type="ECO:0000313" key="18">
    <source>
        <dbReference type="EMBL" id="RPE90942.1"/>
    </source>
</evidence>
<dbReference type="PANTHER" id="PTHR48111">
    <property type="entry name" value="REGULATOR OF RPOS"/>
    <property type="match status" value="1"/>
</dbReference>
<comment type="function">
    <text evidence="12">This protein is a positive regulator for the phosphate regulon. Transcription of this operon is positively regulated by PhoB and PhoR when phosphate is limited.</text>
</comment>
<evidence type="ECO:0000313" key="20">
    <source>
        <dbReference type="Proteomes" id="UP000502287"/>
    </source>
</evidence>
<dbReference type="FunFam" id="1.10.10.10:FF:000011">
    <property type="entry name" value="Phosphate regulon transcriptional regulator PhoB"/>
    <property type="match status" value="1"/>
</dbReference>
<feature type="domain" description="Response regulatory" evidence="15">
    <location>
        <begin position="4"/>
        <end position="119"/>
    </location>
</feature>
<dbReference type="Gene3D" id="6.10.250.690">
    <property type="match status" value="1"/>
</dbReference>
<evidence type="ECO:0000256" key="11">
    <source>
        <dbReference type="ARBA" id="ARBA00023163"/>
    </source>
</evidence>
<evidence type="ECO:0000313" key="19">
    <source>
        <dbReference type="Proteomes" id="UP000276901"/>
    </source>
</evidence>
<dbReference type="Gene3D" id="3.40.50.2300">
    <property type="match status" value="1"/>
</dbReference>
<evidence type="ECO:0000259" key="15">
    <source>
        <dbReference type="PROSITE" id="PS50110"/>
    </source>
</evidence>
<dbReference type="GO" id="GO:0005829">
    <property type="term" value="C:cytosol"/>
    <property type="evidence" value="ECO:0007669"/>
    <property type="project" value="TreeGrafter"/>
</dbReference>
<dbReference type="GO" id="GO:0000156">
    <property type="term" value="F:phosphorelay response regulator activity"/>
    <property type="evidence" value="ECO:0007669"/>
    <property type="project" value="InterPro"/>
</dbReference>
<dbReference type="InterPro" id="IPR001867">
    <property type="entry name" value="OmpR/PhoB-type_DNA-bd"/>
</dbReference>
<dbReference type="SUPFAM" id="SSF52172">
    <property type="entry name" value="CheY-like"/>
    <property type="match status" value="1"/>
</dbReference>
<evidence type="ECO:0000256" key="13">
    <source>
        <dbReference type="PROSITE-ProRule" id="PRU00169"/>
    </source>
</evidence>
<dbReference type="CDD" id="cd00383">
    <property type="entry name" value="trans_reg_C"/>
    <property type="match status" value="1"/>
</dbReference>
<dbReference type="EMBL" id="CP015029">
    <property type="protein sequence ID" value="QIM64526.1"/>
    <property type="molecule type" value="Genomic_DNA"/>
</dbReference>
<protein>
    <recommendedName>
        <fullName evidence="2">Phosphate regulon transcriptional regulatory protein PhoB</fullName>
    </recommendedName>
</protein>
<keyword evidence="4" id="KW-0963">Cytoplasm</keyword>
<accession>A0AAE6X613</accession>
<dbReference type="GO" id="GO:0000976">
    <property type="term" value="F:transcription cis-regulatory region binding"/>
    <property type="evidence" value="ECO:0007669"/>
    <property type="project" value="TreeGrafter"/>
</dbReference>
<evidence type="ECO:0000256" key="3">
    <source>
        <dbReference type="ARBA" id="ARBA00022448"/>
    </source>
</evidence>
<evidence type="ECO:0000256" key="4">
    <source>
        <dbReference type="ARBA" id="ARBA00022490"/>
    </source>
</evidence>
<dbReference type="InterPro" id="IPR011006">
    <property type="entry name" value="CheY-like_superfamily"/>
</dbReference>
<name>A0AAE6X613_9PAST</name>
<evidence type="ECO:0000313" key="17">
    <source>
        <dbReference type="EMBL" id="QIM64526.1"/>
    </source>
</evidence>
<dbReference type="RefSeq" id="WP_123957528.1">
    <property type="nucleotide sequence ID" value="NZ_CP015029.1"/>
</dbReference>
<keyword evidence="19" id="KW-1185">Reference proteome</keyword>
<evidence type="ECO:0000256" key="12">
    <source>
        <dbReference type="ARBA" id="ARBA00024735"/>
    </source>
</evidence>
<keyword evidence="5 13" id="KW-0597">Phosphoprotein</keyword>
<dbReference type="InterPro" id="IPR001789">
    <property type="entry name" value="Sig_transdc_resp-reg_receiver"/>
</dbReference>
<dbReference type="KEGG" id="fcl:A4G17_03240"/>
<dbReference type="GO" id="GO:0006817">
    <property type="term" value="P:phosphate ion transport"/>
    <property type="evidence" value="ECO:0007669"/>
    <property type="project" value="UniProtKB-KW"/>
</dbReference>
<dbReference type="InterPro" id="IPR039420">
    <property type="entry name" value="WalR-like"/>
</dbReference>
<dbReference type="AlphaFoldDB" id="A0AAE6X613"/>
<keyword evidence="7" id="KW-0902">Two-component regulatory system</keyword>
<dbReference type="SMART" id="SM00448">
    <property type="entry name" value="REC"/>
    <property type="match status" value="1"/>
</dbReference>
<dbReference type="CDD" id="cd17618">
    <property type="entry name" value="REC_OmpR_PhoB"/>
    <property type="match status" value="1"/>
</dbReference>